<accession>A0A502F801</accession>
<feature type="domain" description="BLUF" evidence="2">
    <location>
        <begin position="45"/>
        <end position="140"/>
    </location>
</feature>
<dbReference type="SMART" id="SM01034">
    <property type="entry name" value="BLUF"/>
    <property type="match status" value="1"/>
</dbReference>
<dbReference type="Proteomes" id="UP000317078">
    <property type="component" value="Unassembled WGS sequence"/>
</dbReference>
<dbReference type="PROSITE" id="PS50925">
    <property type="entry name" value="BLUF"/>
    <property type="match status" value="1"/>
</dbReference>
<dbReference type="InterPro" id="IPR036046">
    <property type="entry name" value="Acylphosphatase-like_dom_sf"/>
</dbReference>
<dbReference type="AlphaFoldDB" id="A0A502F801"/>
<keyword evidence="4" id="KW-1185">Reference proteome</keyword>
<organism evidence="3 4">
    <name type="scientific">Muricoccus nepalensis</name>
    <dbReference type="NCBI Taxonomy" id="1854500"/>
    <lineage>
        <taxon>Bacteria</taxon>
        <taxon>Pseudomonadati</taxon>
        <taxon>Pseudomonadota</taxon>
        <taxon>Alphaproteobacteria</taxon>
        <taxon>Acetobacterales</taxon>
        <taxon>Roseomonadaceae</taxon>
        <taxon>Muricoccus</taxon>
    </lineage>
</organism>
<proteinExistence type="predicted"/>
<protein>
    <submittedName>
        <fullName evidence="3">BLUF domain-containing protein</fullName>
    </submittedName>
</protein>
<dbReference type="SUPFAM" id="SSF54975">
    <property type="entry name" value="Acylphosphatase/BLUF domain-like"/>
    <property type="match status" value="1"/>
</dbReference>
<dbReference type="Gene3D" id="3.30.70.100">
    <property type="match status" value="1"/>
</dbReference>
<evidence type="ECO:0000256" key="1">
    <source>
        <dbReference type="SAM" id="MobiDB-lite"/>
    </source>
</evidence>
<name>A0A502F801_9PROT</name>
<dbReference type="OrthoDB" id="196105at2"/>
<reference evidence="3 4" key="1">
    <citation type="journal article" date="2019" name="Environ. Microbiol.">
        <title>Species interactions and distinct microbial communities in high Arctic permafrost affected cryosols are associated with the CH4 and CO2 gas fluxes.</title>
        <authorList>
            <person name="Altshuler I."/>
            <person name="Hamel J."/>
            <person name="Turney S."/>
            <person name="Magnuson E."/>
            <person name="Levesque R."/>
            <person name="Greer C."/>
            <person name="Whyte L.G."/>
        </authorList>
    </citation>
    <scope>NUCLEOTIDE SEQUENCE [LARGE SCALE GENOMIC DNA]</scope>
    <source>
        <strain evidence="3 4">S9.3B</strain>
    </source>
</reference>
<evidence type="ECO:0000313" key="3">
    <source>
        <dbReference type="EMBL" id="TPG45492.1"/>
    </source>
</evidence>
<dbReference type="Pfam" id="PF04940">
    <property type="entry name" value="BLUF"/>
    <property type="match status" value="1"/>
</dbReference>
<sequence length="182" mass="19044">MHGGPGLPSQPARAGRRGPGPDRPLPRRAQLEGGPAVSDSPAGPLHRLVYVSRNLLAGSPGETEAEVLGILAVSRRNNARVGITGALLFSTDCFAQVLEGPLAAVQATFERIQCDQRHTDTVVLSCEAVAGREFAGWSMAYAGPAAQGTERYATLTVPSPTGTGSQRVLDLLQRVVRPARAA</sequence>
<dbReference type="GO" id="GO:0071949">
    <property type="term" value="F:FAD binding"/>
    <property type="evidence" value="ECO:0007669"/>
    <property type="project" value="InterPro"/>
</dbReference>
<dbReference type="EMBL" id="RCZP01000047">
    <property type="protein sequence ID" value="TPG45492.1"/>
    <property type="molecule type" value="Genomic_DNA"/>
</dbReference>
<dbReference type="GO" id="GO:0009882">
    <property type="term" value="F:blue light photoreceptor activity"/>
    <property type="evidence" value="ECO:0007669"/>
    <property type="project" value="InterPro"/>
</dbReference>
<dbReference type="InterPro" id="IPR007024">
    <property type="entry name" value="BLUF_domain"/>
</dbReference>
<comment type="caution">
    <text evidence="3">The sequence shown here is derived from an EMBL/GenBank/DDBJ whole genome shotgun (WGS) entry which is preliminary data.</text>
</comment>
<evidence type="ECO:0000313" key="4">
    <source>
        <dbReference type="Proteomes" id="UP000317078"/>
    </source>
</evidence>
<evidence type="ECO:0000259" key="2">
    <source>
        <dbReference type="PROSITE" id="PS50925"/>
    </source>
</evidence>
<gene>
    <name evidence="3" type="ORF">EAH89_26435</name>
</gene>
<feature type="region of interest" description="Disordered" evidence="1">
    <location>
        <begin position="1"/>
        <end position="40"/>
    </location>
</feature>